<keyword evidence="12" id="KW-1185">Reference proteome</keyword>
<dbReference type="NCBIfam" id="NF002834">
    <property type="entry name" value="PRK03011.1-5"/>
    <property type="match status" value="1"/>
</dbReference>
<dbReference type="OrthoDB" id="9771859at2"/>
<keyword evidence="4 9" id="KW-0808">Transferase</keyword>
<dbReference type="GO" id="GO:0005737">
    <property type="term" value="C:cytoplasm"/>
    <property type="evidence" value="ECO:0007669"/>
    <property type="project" value="UniProtKB-SubCell"/>
</dbReference>
<dbReference type="Proteomes" id="UP000287969">
    <property type="component" value="Chromosome"/>
</dbReference>
<dbReference type="PANTHER" id="PTHR21060">
    <property type="entry name" value="ACETATE KINASE"/>
    <property type="match status" value="1"/>
</dbReference>
<dbReference type="GO" id="GO:0005524">
    <property type="term" value="F:ATP binding"/>
    <property type="evidence" value="ECO:0007669"/>
    <property type="project" value="UniProtKB-KW"/>
</dbReference>
<sequence>MKKEFKILVINPGSTSTKIGVFQDEKLLFEEVLRHSTEEISKYERTYDQYAFRRDIIVETLKKNNIPLKSLDCIVGRGGMLKPVEGGTYEINEAMIEDLKVGVQGDHASNLGGIIAKEIGTEIGVPSYVVDPVTVDEMEDIARISGLAEIKRRSIVHALNHKAIARKWAKENGKKYEEANLIIAHLGGGISVGAHKNGKIIDVFNALYGDGAFSPERSGGLPVGDLVKLCYSGKYSHSDMKKMIKGKGGIVSYLGTQDVREVKKMIEKGDKKAELIYNAMAYQVAKDIGACAAVLKGEVDGILLTGGIAHDSDFTALIEERVKFISKVYVYPGEDELDALALGGLRVLRGEEMAKVYK</sequence>
<proteinExistence type="inferred from homology"/>
<dbReference type="PROSITE" id="PS01075">
    <property type="entry name" value="ACETATE_KINASE_1"/>
    <property type="match status" value="1"/>
</dbReference>
<dbReference type="PANTHER" id="PTHR21060:SF3">
    <property type="entry name" value="BUTYRATE KINASE 2-RELATED"/>
    <property type="match status" value="1"/>
</dbReference>
<dbReference type="Gene3D" id="3.30.420.40">
    <property type="match status" value="2"/>
</dbReference>
<gene>
    <name evidence="9 11" type="primary">buk</name>
    <name evidence="11" type="ORF">EQM13_13945</name>
</gene>
<evidence type="ECO:0000313" key="11">
    <source>
        <dbReference type="EMBL" id="QAT62587.1"/>
    </source>
</evidence>
<keyword evidence="7 9" id="KW-0067">ATP-binding</keyword>
<evidence type="ECO:0000256" key="6">
    <source>
        <dbReference type="ARBA" id="ARBA00022777"/>
    </source>
</evidence>
<reference evidence="12" key="1">
    <citation type="submission" date="2019-01" db="EMBL/GenBank/DDBJ databases">
        <title>Draft genomes of a novel of Sporanaerobacter strains.</title>
        <authorList>
            <person name="Ma S."/>
        </authorList>
    </citation>
    <scope>NUCLEOTIDE SEQUENCE [LARGE SCALE GENOMIC DNA]</scope>
    <source>
        <strain evidence="12">NJN-17</strain>
    </source>
</reference>
<evidence type="ECO:0000256" key="5">
    <source>
        <dbReference type="ARBA" id="ARBA00022741"/>
    </source>
</evidence>
<dbReference type="Pfam" id="PF00871">
    <property type="entry name" value="Acetate_kinase"/>
    <property type="match status" value="1"/>
</dbReference>
<organism evidence="11 12">
    <name type="scientific">Acidilutibacter cellobiosedens</name>
    <dbReference type="NCBI Taxonomy" id="2507161"/>
    <lineage>
        <taxon>Bacteria</taxon>
        <taxon>Bacillati</taxon>
        <taxon>Bacillota</taxon>
        <taxon>Tissierellia</taxon>
        <taxon>Tissierellales</taxon>
        <taxon>Acidilutibacteraceae</taxon>
        <taxon>Acidilutibacter</taxon>
    </lineage>
</organism>
<evidence type="ECO:0000256" key="7">
    <source>
        <dbReference type="ARBA" id="ARBA00022840"/>
    </source>
</evidence>
<dbReference type="InterPro" id="IPR000890">
    <property type="entry name" value="Aliphatic_acid_kin_short-chain"/>
</dbReference>
<evidence type="ECO:0000256" key="8">
    <source>
        <dbReference type="ARBA" id="ARBA00048596"/>
    </source>
</evidence>
<dbReference type="AlphaFoldDB" id="A0A410QF11"/>
<evidence type="ECO:0000256" key="1">
    <source>
        <dbReference type="ARBA" id="ARBA00004496"/>
    </source>
</evidence>
<dbReference type="InterPro" id="IPR011245">
    <property type="entry name" value="Butyrate_kin"/>
</dbReference>
<comment type="subcellular location">
    <subcellularLocation>
        <location evidence="1 9">Cytoplasm</location>
    </subcellularLocation>
</comment>
<dbReference type="InterPro" id="IPR043129">
    <property type="entry name" value="ATPase_NBD"/>
</dbReference>
<dbReference type="NCBIfam" id="TIGR02707">
    <property type="entry name" value="butyr_kinase"/>
    <property type="match status" value="1"/>
</dbReference>
<comment type="catalytic activity">
    <reaction evidence="8 9">
        <text>butanoate + ATP = butanoyl phosphate + ADP</text>
        <dbReference type="Rhea" id="RHEA:13585"/>
        <dbReference type="ChEBI" id="CHEBI:17968"/>
        <dbReference type="ChEBI" id="CHEBI:30616"/>
        <dbReference type="ChEBI" id="CHEBI:58079"/>
        <dbReference type="ChEBI" id="CHEBI:456216"/>
        <dbReference type="EC" id="2.7.2.7"/>
    </reaction>
</comment>
<keyword evidence="3 9" id="KW-0963">Cytoplasm</keyword>
<evidence type="ECO:0000256" key="9">
    <source>
        <dbReference type="HAMAP-Rule" id="MF_00542"/>
    </source>
</evidence>
<dbReference type="PRINTS" id="PR00471">
    <property type="entry name" value="ACETATEKNASE"/>
</dbReference>
<dbReference type="PROSITE" id="PS01076">
    <property type="entry name" value="ACETATE_KINASE_2"/>
    <property type="match status" value="1"/>
</dbReference>
<dbReference type="SUPFAM" id="SSF53067">
    <property type="entry name" value="Actin-like ATPase domain"/>
    <property type="match status" value="2"/>
</dbReference>
<protein>
    <recommendedName>
        <fullName evidence="9">Probable butyrate kinase</fullName>
        <shortName evidence="9">BK</shortName>
        <ecNumber evidence="9">2.7.2.7</ecNumber>
    </recommendedName>
    <alternativeName>
        <fullName evidence="9">Branched-chain carboxylic acid kinase</fullName>
    </alternativeName>
</protein>
<keyword evidence="5 9" id="KW-0547">Nucleotide-binding</keyword>
<dbReference type="RefSeq" id="WP_128753020.1">
    <property type="nucleotide sequence ID" value="NZ_CP035282.1"/>
</dbReference>
<evidence type="ECO:0000256" key="10">
    <source>
        <dbReference type="RuleBase" id="RU003835"/>
    </source>
</evidence>
<dbReference type="PIRSF" id="PIRSF036458">
    <property type="entry name" value="Butyrate_kin"/>
    <property type="match status" value="1"/>
</dbReference>
<dbReference type="KEGG" id="spoa:EQM13_13945"/>
<name>A0A410QF11_9FIRM</name>
<comment type="similarity">
    <text evidence="2 9 10">Belongs to the acetokinase family.</text>
</comment>
<accession>A0A410QF11</accession>
<evidence type="ECO:0000313" key="12">
    <source>
        <dbReference type="Proteomes" id="UP000287969"/>
    </source>
</evidence>
<dbReference type="InterPro" id="IPR023865">
    <property type="entry name" value="Aliphatic_acid_kinase_CS"/>
</dbReference>
<dbReference type="GO" id="GO:0008776">
    <property type="term" value="F:acetate kinase activity"/>
    <property type="evidence" value="ECO:0007669"/>
    <property type="project" value="TreeGrafter"/>
</dbReference>
<keyword evidence="6 9" id="KW-0418">Kinase</keyword>
<dbReference type="HAMAP" id="MF_00542">
    <property type="entry name" value="Butyrate_kinase"/>
    <property type="match status" value="1"/>
</dbReference>
<evidence type="ECO:0000256" key="4">
    <source>
        <dbReference type="ARBA" id="ARBA00022679"/>
    </source>
</evidence>
<dbReference type="EC" id="2.7.2.7" evidence="9"/>
<dbReference type="GO" id="GO:0047761">
    <property type="term" value="F:butyrate kinase activity"/>
    <property type="evidence" value="ECO:0007669"/>
    <property type="project" value="UniProtKB-UniRule"/>
</dbReference>
<dbReference type="EMBL" id="CP035282">
    <property type="protein sequence ID" value="QAT62587.1"/>
    <property type="molecule type" value="Genomic_DNA"/>
</dbReference>
<evidence type="ECO:0000256" key="2">
    <source>
        <dbReference type="ARBA" id="ARBA00008748"/>
    </source>
</evidence>
<evidence type="ECO:0000256" key="3">
    <source>
        <dbReference type="ARBA" id="ARBA00022490"/>
    </source>
</evidence>
<dbReference type="CDD" id="cd24011">
    <property type="entry name" value="ASKHA_NBD_BK"/>
    <property type="match status" value="1"/>
</dbReference>
<dbReference type="GO" id="GO:0006083">
    <property type="term" value="P:acetate metabolic process"/>
    <property type="evidence" value="ECO:0007669"/>
    <property type="project" value="TreeGrafter"/>
</dbReference>